<evidence type="ECO:0000259" key="2">
    <source>
        <dbReference type="Pfam" id="PF14501"/>
    </source>
</evidence>
<proteinExistence type="predicted"/>
<evidence type="ECO:0000313" key="4">
    <source>
        <dbReference type="Proteomes" id="UP000824179"/>
    </source>
</evidence>
<dbReference type="EMBL" id="DVHB01000116">
    <property type="protein sequence ID" value="HIR40042.1"/>
    <property type="molecule type" value="Genomic_DNA"/>
</dbReference>
<feature type="domain" description="Sensor histidine kinase NatK-like C-terminal" evidence="2">
    <location>
        <begin position="324"/>
        <end position="426"/>
    </location>
</feature>
<feature type="transmembrane region" description="Helical" evidence="1">
    <location>
        <begin position="192"/>
        <end position="213"/>
    </location>
</feature>
<name>A0A9D1AGH0_9FIRM</name>
<dbReference type="Pfam" id="PF14501">
    <property type="entry name" value="HATPase_c_5"/>
    <property type="match status" value="1"/>
</dbReference>
<accession>A0A9D1AGH0</accession>
<dbReference type="CDD" id="cd16935">
    <property type="entry name" value="HATPase_AgrC-ComD-like"/>
    <property type="match status" value="1"/>
</dbReference>
<evidence type="ECO:0000313" key="3">
    <source>
        <dbReference type="EMBL" id="HIR40042.1"/>
    </source>
</evidence>
<dbReference type="AlphaFoldDB" id="A0A9D1AGH0"/>
<comment type="caution">
    <text evidence="3">The sequence shown here is derived from an EMBL/GenBank/DDBJ whole genome shotgun (WGS) entry which is preliminary data.</text>
</comment>
<gene>
    <name evidence="3" type="ORF">IAB90_06655</name>
</gene>
<sequence length="444" mass="50608">MTYEWGNCIFTLQIFIAELLFLYSAPKRRFFLLRIIPGIAVITLLSGFYPSRPYDYSNQIYPFVKYIVLFAITAVWQGFCFKIKAVPLISACTSGYAVQHLSYQVMQLIALTHLLDGLEVEDIWREHILECIVFPVTYVLAWLTFGRMAKKYEFYKNYDVRLIAVSVFALFVCLIISRFARIGLGLGNEYVIVSNSLYAISCCLLSLFISYNLHVLSITRAQNETLERIGYEERRQFEASKKNREQLNVKYHDLKHVLSMLESGCNDDIIEQYKHVLNEYDSEIRTGNETLDIIINEKVEACRAENISLTFMGDGARLSFVGQYDLYSLFGNILDNAIEAVSKIEDRAKRIISVTMESQGNCVTVSAMNYFAGELHMTDGLPATTKTVNMESHGFGMRSIKLIAEKYGGRIDIDVKGEIFELSVLLIMPEQPDGIDKAEPAEFS</sequence>
<feature type="transmembrane region" description="Helical" evidence="1">
    <location>
        <begin position="31"/>
        <end position="51"/>
    </location>
</feature>
<feature type="transmembrane region" description="Helical" evidence="1">
    <location>
        <begin position="95"/>
        <end position="115"/>
    </location>
</feature>
<feature type="transmembrane region" description="Helical" evidence="1">
    <location>
        <begin position="6"/>
        <end position="24"/>
    </location>
</feature>
<dbReference type="Gene3D" id="3.30.565.10">
    <property type="entry name" value="Histidine kinase-like ATPase, C-terminal domain"/>
    <property type="match status" value="1"/>
</dbReference>
<keyword evidence="1" id="KW-0812">Transmembrane</keyword>
<feature type="transmembrane region" description="Helical" evidence="1">
    <location>
        <begin position="127"/>
        <end position="146"/>
    </location>
</feature>
<dbReference type="SUPFAM" id="SSF55874">
    <property type="entry name" value="ATPase domain of HSP90 chaperone/DNA topoisomerase II/histidine kinase"/>
    <property type="match status" value="1"/>
</dbReference>
<reference evidence="3" key="2">
    <citation type="journal article" date="2021" name="PeerJ">
        <title>Extensive microbial diversity within the chicken gut microbiome revealed by metagenomics and culture.</title>
        <authorList>
            <person name="Gilroy R."/>
            <person name="Ravi A."/>
            <person name="Getino M."/>
            <person name="Pursley I."/>
            <person name="Horton D.L."/>
            <person name="Alikhan N.F."/>
            <person name="Baker D."/>
            <person name="Gharbi K."/>
            <person name="Hall N."/>
            <person name="Watson M."/>
            <person name="Adriaenssens E.M."/>
            <person name="Foster-Nyarko E."/>
            <person name="Jarju S."/>
            <person name="Secka A."/>
            <person name="Antonio M."/>
            <person name="Oren A."/>
            <person name="Chaudhuri R.R."/>
            <person name="La Ragione R."/>
            <person name="Hildebrand F."/>
            <person name="Pallen M.J."/>
        </authorList>
    </citation>
    <scope>NUCLEOTIDE SEQUENCE</scope>
    <source>
        <strain evidence="3">ChiW25-3613</strain>
    </source>
</reference>
<organism evidence="3 4">
    <name type="scientific">Candidatus Coproplasma stercoripullorum</name>
    <dbReference type="NCBI Taxonomy" id="2840751"/>
    <lineage>
        <taxon>Bacteria</taxon>
        <taxon>Bacillati</taxon>
        <taxon>Bacillota</taxon>
        <taxon>Clostridia</taxon>
        <taxon>Eubacteriales</taxon>
        <taxon>Candidatus Coproplasma</taxon>
    </lineage>
</organism>
<feature type="transmembrane region" description="Helical" evidence="1">
    <location>
        <begin position="63"/>
        <end position="83"/>
    </location>
</feature>
<feature type="transmembrane region" description="Helical" evidence="1">
    <location>
        <begin position="158"/>
        <end position="180"/>
    </location>
</feature>
<dbReference type="InterPro" id="IPR032834">
    <property type="entry name" value="NatK-like_C"/>
</dbReference>
<evidence type="ECO:0000256" key="1">
    <source>
        <dbReference type="SAM" id="Phobius"/>
    </source>
</evidence>
<reference evidence="3" key="1">
    <citation type="submission" date="2020-10" db="EMBL/GenBank/DDBJ databases">
        <authorList>
            <person name="Gilroy R."/>
        </authorList>
    </citation>
    <scope>NUCLEOTIDE SEQUENCE</scope>
    <source>
        <strain evidence="3">ChiW25-3613</strain>
    </source>
</reference>
<dbReference type="Proteomes" id="UP000824179">
    <property type="component" value="Unassembled WGS sequence"/>
</dbReference>
<protein>
    <submittedName>
        <fullName evidence="3">GHKL domain-containing protein</fullName>
    </submittedName>
</protein>
<keyword evidence="1" id="KW-0472">Membrane</keyword>
<dbReference type="InterPro" id="IPR036890">
    <property type="entry name" value="HATPase_C_sf"/>
</dbReference>
<keyword evidence="1" id="KW-1133">Transmembrane helix</keyword>